<dbReference type="InterPro" id="IPR016454">
    <property type="entry name" value="Cysteine_dSase"/>
</dbReference>
<dbReference type="AlphaFoldDB" id="A0A975GAW8"/>
<dbReference type="InterPro" id="IPR015424">
    <property type="entry name" value="PyrdxlP-dep_Trfase"/>
</dbReference>
<dbReference type="FunFam" id="3.40.640.10:FF:000084">
    <property type="entry name" value="IscS-like cysteine desulfurase"/>
    <property type="match status" value="1"/>
</dbReference>
<dbReference type="GO" id="GO:0051536">
    <property type="term" value="F:iron-sulfur cluster binding"/>
    <property type="evidence" value="ECO:0007669"/>
    <property type="project" value="UniProtKB-KW"/>
</dbReference>
<keyword evidence="6" id="KW-0663">Pyridoxal phosphate</keyword>
<keyword evidence="13" id="KW-1185">Reference proteome</keyword>
<evidence type="ECO:0000256" key="10">
    <source>
        <dbReference type="RuleBase" id="RU004504"/>
    </source>
</evidence>
<evidence type="ECO:0000256" key="5">
    <source>
        <dbReference type="ARBA" id="ARBA00022723"/>
    </source>
</evidence>
<dbReference type="EC" id="2.8.1.7" evidence="3"/>
<proteinExistence type="inferred from homology"/>
<keyword evidence="7" id="KW-0408">Iron</keyword>
<protein>
    <recommendedName>
        <fullName evidence="3">cysteine desulfurase</fullName>
        <ecNumber evidence="3">2.8.1.7</ecNumber>
    </recommendedName>
</protein>
<dbReference type="PANTHER" id="PTHR11601:SF34">
    <property type="entry name" value="CYSTEINE DESULFURASE"/>
    <property type="match status" value="1"/>
</dbReference>
<comment type="catalytic activity">
    <reaction evidence="9">
        <text>(sulfur carrier)-H + L-cysteine = (sulfur carrier)-SH + L-alanine</text>
        <dbReference type="Rhea" id="RHEA:43892"/>
        <dbReference type="Rhea" id="RHEA-COMP:14737"/>
        <dbReference type="Rhea" id="RHEA-COMP:14739"/>
        <dbReference type="ChEBI" id="CHEBI:29917"/>
        <dbReference type="ChEBI" id="CHEBI:35235"/>
        <dbReference type="ChEBI" id="CHEBI:57972"/>
        <dbReference type="ChEBI" id="CHEBI:64428"/>
        <dbReference type="EC" id="2.8.1.7"/>
    </reaction>
</comment>
<evidence type="ECO:0000256" key="9">
    <source>
        <dbReference type="ARBA" id="ARBA00050776"/>
    </source>
</evidence>
<dbReference type="GO" id="GO:0031071">
    <property type="term" value="F:cysteine desulfurase activity"/>
    <property type="evidence" value="ECO:0007669"/>
    <property type="project" value="UniProtKB-EC"/>
</dbReference>
<dbReference type="Gene3D" id="3.40.640.10">
    <property type="entry name" value="Type I PLP-dependent aspartate aminotransferase-like (Major domain)"/>
    <property type="match status" value="1"/>
</dbReference>
<evidence type="ECO:0000313" key="12">
    <source>
        <dbReference type="EMBL" id="QSZ27909.1"/>
    </source>
</evidence>
<evidence type="ECO:0000256" key="7">
    <source>
        <dbReference type="ARBA" id="ARBA00023004"/>
    </source>
</evidence>
<evidence type="ECO:0000313" key="13">
    <source>
        <dbReference type="Proteomes" id="UP000671913"/>
    </source>
</evidence>
<dbReference type="NCBIfam" id="NF002806">
    <property type="entry name" value="PRK02948.1"/>
    <property type="match status" value="1"/>
</dbReference>
<feature type="domain" description="Aminotransferase class V" evidence="11">
    <location>
        <begin position="3"/>
        <end position="366"/>
    </location>
</feature>
<dbReference type="KEGG" id="aaut:ACETAC_03240"/>
<dbReference type="GO" id="GO:0046872">
    <property type="term" value="F:metal ion binding"/>
    <property type="evidence" value="ECO:0007669"/>
    <property type="project" value="UniProtKB-KW"/>
</dbReference>
<accession>A0A975GAW8</accession>
<gene>
    <name evidence="12" type="ORF">ACETAC_03240</name>
</gene>
<dbReference type="InterPro" id="IPR000192">
    <property type="entry name" value="Aminotrans_V_dom"/>
</dbReference>
<evidence type="ECO:0000256" key="8">
    <source>
        <dbReference type="ARBA" id="ARBA00023014"/>
    </source>
</evidence>
<dbReference type="InterPro" id="IPR015422">
    <property type="entry name" value="PyrdxlP-dep_Trfase_small"/>
</dbReference>
<evidence type="ECO:0000256" key="4">
    <source>
        <dbReference type="ARBA" id="ARBA00022679"/>
    </source>
</evidence>
<keyword evidence="5" id="KW-0479">Metal-binding</keyword>
<organism evidence="12 13">
    <name type="scientific">Aceticella autotrophica</name>
    <dbReference type="NCBI Taxonomy" id="2755338"/>
    <lineage>
        <taxon>Bacteria</taxon>
        <taxon>Bacillati</taxon>
        <taxon>Bacillota</taxon>
        <taxon>Clostridia</taxon>
        <taxon>Thermoanaerobacterales</taxon>
        <taxon>Thermoanaerobacteraceae</taxon>
        <taxon>Aceticella</taxon>
    </lineage>
</organism>
<evidence type="ECO:0000259" key="11">
    <source>
        <dbReference type="Pfam" id="PF00266"/>
    </source>
</evidence>
<dbReference type="EMBL" id="CP060096">
    <property type="protein sequence ID" value="QSZ27909.1"/>
    <property type="molecule type" value="Genomic_DNA"/>
</dbReference>
<name>A0A975GAW8_9THEO</name>
<keyword evidence="8" id="KW-0411">Iron-sulfur</keyword>
<evidence type="ECO:0000256" key="6">
    <source>
        <dbReference type="ARBA" id="ARBA00022898"/>
    </source>
</evidence>
<dbReference type="PROSITE" id="PS00595">
    <property type="entry name" value="AA_TRANSFER_CLASS_5"/>
    <property type="match status" value="1"/>
</dbReference>
<dbReference type="SUPFAM" id="SSF53383">
    <property type="entry name" value="PLP-dependent transferases"/>
    <property type="match status" value="1"/>
</dbReference>
<dbReference type="Gene3D" id="3.90.1150.10">
    <property type="entry name" value="Aspartate Aminotransferase, domain 1"/>
    <property type="match status" value="1"/>
</dbReference>
<evidence type="ECO:0000256" key="3">
    <source>
        <dbReference type="ARBA" id="ARBA00012239"/>
    </source>
</evidence>
<dbReference type="InterPro" id="IPR015421">
    <property type="entry name" value="PyrdxlP-dep_Trfase_major"/>
</dbReference>
<reference evidence="12" key="1">
    <citation type="submission" date="2020-08" db="EMBL/GenBank/DDBJ databases">
        <title>Genomic insights into the carbon and energy metabolism of the first obligate autotrophic acetogenic bacterium Aceticella autotrophica gen. nov., sp. nov.</title>
        <authorList>
            <person name="Toshchakov S.V."/>
            <person name="Elcheninov A.G."/>
            <person name="Kublanov I.V."/>
            <person name="Frolov E.N."/>
            <person name="Lebedinsky A.V."/>
        </authorList>
    </citation>
    <scope>NUCLEOTIDE SEQUENCE</scope>
    <source>
        <strain evidence="12">3443-3Ac</strain>
    </source>
</reference>
<comment type="cofactor">
    <cofactor evidence="1 10">
        <name>pyridoxal 5'-phosphate</name>
        <dbReference type="ChEBI" id="CHEBI:597326"/>
    </cofactor>
</comment>
<sequence length="384" mass="42446">MEVYLDNSATTRVRSEAIEEMVRVMDINYGNPSSIHLKGYEAEKILNEARHNVAELINCEDSEIVFTSGGTESNNLALRGIAEIMKKRGNHIISSKIEHPSVLNVLKQLEEEGFVVTYLDVDEAGKIDLKELKEAISSKTILISIMSVNNEIGTIEPVESIAVLTAQYELAVFHVDGVQAAGKIEINVKNDNIHLLSLSGHKIHGPKGIGALYIKKKVRIKPIILGGGQERNLRSGTENLPGIAGFGIACKLSKEEFKGNAERLRILKKRLYDGISAEIRDIHLNGPEINDGAPQILNVSFPGVKSEVLLHALEEKGIYVSPGSACSNRKNGVSHVLKSIGLKRELAESAIRFSFGYFNTEEEIDYTVSVLKEKVSFLRKYMRR</sequence>
<evidence type="ECO:0000256" key="1">
    <source>
        <dbReference type="ARBA" id="ARBA00001933"/>
    </source>
</evidence>
<dbReference type="Proteomes" id="UP000671913">
    <property type="component" value="Chromosome"/>
</dbReference>
<dbReference type="InterPro" id="IPR020578">
    <property type="entry name" value="Aminotrans_V_PyrdxlP_BS"/>
</dbReference>
<dbReference type="Pfam" id="PF00266">
    <property type="entry name" value="Aminotran_5"/>
    <property type="match status" value="1"/>
</dbReference>
<comment type="similarity">
    <text evidence="2">Belongs to the class-V pyridoxal-phosphate-dependent aminotransferase family. NifS/IscS subfamily.</text>
</comment>
<evidence type="ECO:0000256" key="2">
    <source>
        <dbReference type="ARBA" id="ARBA00006490"/>
    </source>
</evidence>
<dbReference type="RefSeq" id="WP_284680628.1">
    <property type="nucleotide sequence ID" value="NZ_CP060096.1"/>
</dbReference>
<keyword evidence="4" id="KW-0808">Transferase</keyword>
<dbReference type="PIRSF" id="PIRSF005572">
    <property type="entry name" value="NifS"/>
    <property type="match status" value="1"/>
</dbReference>
<dbReference type="PANTHER" id="PTHR11601">
    <property type="entry name" value="CYSTEINE DESULFURYLASE FAMILY MEMBER"/>
    <property type="match status" value="1"/>
</dbReference>